<name>A0A811RE33_9POAL</name>
<comment type="caution">
    <text evidence="2">The sequence shown here is derived from an EMBL/GenBank/DDBJ whole genome shotgun (WGS) entry which is preliminary data.</text>
</comment>
<evidence type="ECO:0000259" key="1">
    <source>
        <dbReference type="Pfam" id="PF00646"/>
    </source>
</evidence>
<dbReference type="Proteomes" id="UP000604825">
    <property type="component" value="Unassembled WGS sequence"/>
</dbReference>
<dbReference type="InterPro" id="IPR036047">
    <property type="entry name" value="F-box-like_dom_sf"/>
</dbReference>
<evidence type="ECO:0000313" key="2">
    <source>
        <dbReference type="EMBL" id="CAD6268220.1"/>
    </source>
</evidence>
<reference evidence="2" key="1">
    <citation type="submission" date="2020-10" db="EMBL/GenBank/DDBJ databases">
        <authorList>
            <person name="Han B."/>
            <person name="Lu T."/>
            <person name="Zhao Q."/>
            <person name="Huang X."/>
            <person name="Zhao Y."/>
        </authorList>
    </citation>
    <scope>NUCLEOTIDE SEQUENCE</scope>
</reference>
<dbReference type="AlphaFoldDB" id="A0A811RE33"/>
<dbReference type="OrthoDB" id="695972at2759"/>
<keyword evidence="3" id="KW-1185">Reference proteome</keyword>
<dbReference type="InterPro" id="IPR055294">
    <property type="entry name" value="FBL60-like"/>
</dbReference>
<protein>
    <recommendedName>
        <fullName evidence="1">F-box domain-containing protein</fullName>
    </recommendedName>
</protein>
<dbReference type="CDD" id="cd22160">
    <property type="entry name" value="F-box_AtFBL13-like"/>
    <property type="match status" value="1"/>
</dbReference>
<dbReference type="SUPFAM" id="SSF81383">
    <property type="entry name" value="F-box domain"/>
    <property type="match status" value="1"/>
</dbReference>
<dbReference type="InterPro" id="IPR053781">
    <property type="entry name" value="F-box_AtFBL13-like"/>
</dbReference>
<accession>A0A811RE33</accession>
<organism evidence="2 3">
    <name type="scientific">Miscanthus lutarioriparius</name>
    <dbReference type="NCBI Taxonomy" id="422564"/>
    <lineage>
        <taxon>Eukaryota</taxon>
        <taxon>Viridiplantae</taxon>
        <taxon>Streptophyta</taxon>
        <taxon>Embryophyta</taxon>
        <taxon>Tracheophyta</taxon>
        <taxon>Spermatophyta</taxon>
        <taxon>Magnoliopsida</taxon>
        <taxon>Liliopsida</taxon>
        <taxon>Poales</taxon>
        <taxon>Poaceae</taxon>
        <taxon>PACMAD clade</taxon>
        <taxon>Panicoideae</taxon>
        <taxon>Andropogonodae</taxon>
        <taxon>Andropogoneae</taxon>
        <taxon>Saccharinae</taxon>
        <taxon>Miscanthus</taxon>
    </lineage>
</organism>
<gene>
    <name evidence="2" type="ORF">NCGR_LOCUS51525</name>
</gene>
<dbReference type="PANTHER" id="PTHR31293:SF12">
    <property type="entry name" value="RNI-LIKE SUPERFAMILY PROTEIN"/>
    <property type="match status" value="1"/>
</dbReference>
<sequence>MTTGGEDRLSELSDDLLRRILYFVPSKEAASTSVLSRRWGSLWRSSGAVNLAVQVHGYQDLRYGDSYQEAEEAFFSKQEAFVHGAKAALDAAEAPITRLTLRVESNDDDGRSTIDQFLCRGRDWQDHARAPP</sequence>
<evidence type="ECO:0000313" key="3">
    <source>
        <dbReference type="Proteomes" id="UP000604825"/>
    </source>
</evidence>
<dbReference type="EMBL" id="CAJGYO010000014">
    <property type="protein sequence ID" value="CAD6268220.1"/>
    <property type="molecule type" value="Genomic_DNA"/>
</dbReference>
<dbReference type="InterPro" id="IPR001810">
    <property type="entry name" value="F-box_dom"/>
</dbReference>
<dbReference type="PANTHER" id="PTHR31293">
    <property type="entry name" value="RNI-LIKE SUPERFAMILY PROTEIN"/>
    <property type="match status" value="1"/>
</dbReference>
<dbReference type="Pfam" id="PF00646">
    <property type="entry name" value="F-box"/>
    <property type="match status" value="1"/>
</dbReference>
<proteinExistence type="predicted"/>
<feature type="domain" description="F-box" evidence="1">
    <location>
        <begin position="9"/>
        <end position="46"/>
    </location>
</feature>